<dbReference type="EMBL" id="CP002590">
    <property type="protein sequence ID" value="AEA12408.1"/>
    <property type="molecule type" value="Genomic_DNA"/>
</dbReference>
<keyword evidence="1" id="KW-1133">Transmembrane helix</keyword>
<feature type="transmembrane region" description="Helical" evidence="1">
    <location>
        <begin position="6"/>
        <end position="24"/>
    </location>
</feature>
<keyword evidence="1" id="KW-0472">Membrane</keyword>
<reference key="2">
    <citation type="submission" date="2011-03" db="EMBL/GenBank/DDBJ databases">
        <title>Complete genome sequence of the thermoacidophilic crenarchaeon Thermoproteus uzoniensis 768-20.</title>
        <authorList>
            <person name="Mardanov A.V."/>
            <person name="Gumerov V.M."/>
            <person name="Beletsky A.V."/>
            <person name="Prokofeva M.I."/>
            <person name="Bonch-Osmolovskaya E.A."/>
            <person name="Ravin N.V."/>
            <person name="Skryabin K.G."/>
        </authorList>
    </citation>
    <scope>NUCLEOTIDE SEQUENCE</scope>
    <source>
        <strain>768-20</strain>
    </source>
</reference>
<dbReference type="STRING" id="999630.TUZN_0925"/>
<reference evidence="2 3" key="1">
    <citation type="journal article" date="2011" name="J. Bacteriol.">
        <title>Complete genome sequence of the thermoacidophilic crenarchaeon Thermoproteus uzoniensis 768-20.</title>
        <authorList>
            <person name="Mardanov A.V."/>
            <person name="Gumerov V.M."/>
            <person name="Beletsky A.V."/>
            <person name="Prokofeva M.I."/>
            <person name="Bonch-Osmolovskaya E.A."/>
            <person name="Ravin N.V."/>
            <person name="Skryabin K.G."/>
        </authorList>
    </citation>
    <scope>NUCLEOTIDE SEQUENCE [LARGE SCALE GENOMIC DNA]</scope>
    <source>
        <strain evidence="2 3">768-20</strain>
    </source>
</reference>
<dbReference type="AlphaFoldDB" id="F2L5W3"/>
<gene>
    <name evidence="2" type="ordered locus">TUZN_0925</name>
</gene>
<evidence type="ECO:0000313" key="2">
    <source>
        <dbReference type="EMBL" id="AEA12408.1"/>
    </source>
</evidence>
<evidence type="ECO:0000313" key="3">
    <source>
        <dbReference type="Proteomes" id="UP000008138"/>
    </source>
</evidence>
<sequence>MRGQVAIAVVATILAITLIMLITLPKRTLGPEVAIEDYAIRKLEVQQMLNNAVEESILATAQMISNPSMDADSIKQAFTDTFNAIFTEKAGEYALIRNIRCDLAELNVDVTGSSVVYIKSIYAAVKCDDGITAYTYSQADVSVETKSLGFFGGVKATVQLIAGNRPVKLITYGAAFLIESQSAGSQSTGSESTGSQSAESQPTVVIFPALGGFSPDQAIWYFNVTGIHEIKIAVPPEFAQQSTCELVIAVASVGQGAGTIIMAPCNVGQ</sequence>
<dbReference type="KEGG" id="tuz:TUZN_0925"/>
<name>F2L5W3_THEU7</name>
<keyword evidence="3" id="KW-1185">Reference proteome</keyword>
<dbReference type="GeneID" id="10360457"/>
<dbReference type="HOGENOM" id="CLU_1032982_0_0_2"/>
<dbReference type="Proteomes" id="UP000008138">
    <property type="component" value="Chromosome"/>
</dbReference>
<dbReference type="RefSeq" id="WP_013679744.1">
    <property type="nucleotide sequence ID" value="NC_015315.1"/>
</dbReference>
<proteinExistence type="predicted"/>
<evidence type="ECO:0000256" key="1">
    <source>
        <dbReference type="SAM" id="Phobius"/>
    </source>
</evidence>
<organism evidence="2 3">
    <name type="scientific">Thermoproteus uzoniensis (strain 768-20)</name>
    <dbReference type="NCBI Taxonomy" id="999630"/>
    <lineage>
        <taxon>Archaea</taxon>
        <taxon>Thermoproteota</taxon>
        <taxon>Thermoprotei</taxon>
        <taxon>Thermoproteales</taxon>
        <taxon>Thermoproteaceae</taxon>
        <taxon>Thermoproteus</taxon>
    </lineage>
</organism>
<protein>
    <submittedName>
        <fullName evidence="2">Uncharacterized protein</fullName>
    </submittedName>
</protein>
<keyword evidence="1" id="KW-0812">Transmembrane</keyword>
<accession>F2L5W3</accession>